<dbReference type="EMBL" id="BAABBP010000037">
    <property type="protein sequence ID" value="GAA4004085.1"/>
    <property type="molecule type" value="Genomic_DNA"/>
</dbReference>
<evidence type="ECO:0000256" key="1">
    <source>
        <dbReference type="ARBA" id="ARBA00006961"/>
    </source>
</evidence>
<dbReference type="Gene3D" id="3.40.50.360">
    <property type="match status" value="1"/>
</dbReference>
<dbReference type="PROSITE" id="PS50902">
    <property type="entry name" value="FLAVODOXIN_LIKE"/>
    <property type="match status" value="1"/>
</dbReference>
<keyword evidence="7" id="KW-1185">Reference proteome</keyword>
<evidence type="ECO:0000256" key="4">
    <source>
        <dbReference type="ARBA" id="ARBA00029652"/>
    </source>
</evidence>
<evidence type="ECO:0000256" key="2">
    <source>
        <dbReference type="ARBA" id="ARBA00022630"/>
    </source>
</evidence>
<keyword evidence="3" id="KW-0288">FMN</keyword>
<dbReference type="InterPro" id="IPR029039">
    <property type="entry name" value="Flavoprotein-like_sf"/>
</dbReference>
<reference evidence="7" key="1">
    <citation type="journal article" date="2019" name="Int. J. Syst. Evol. Microbiol.">
        <title>The Global Catalogue of Microorganisms (GCM) 10K type strain sequencing project: providing services to taxonomists for standard genome sequencing and annotation.</title>
        <authorList>
            <consortium name="The Broad Institute Genomics Platform"/>
            <consortium name="The Broad Institute Genome Sequencing Center for Infectious Disease"/>
            <person name="Wu L."/>
            <person name="Ma J."/>
        </authorList>
    </citation>
    <scope>NUCLEOTIDE SEQUENCE [LARGE SCALE GENOMIC DNA]</scope>
    <source>
        <strain evidence="7">JCM 17561</strain>
    </source>
</reference>
<dbReference type="Pfam" id="PF03358">
    <property type="entry name" value="FMN_red"/>
    <property type="match status" value="1"/>
</dbReference>
<dbReference type="SUPFAM" id="SSF52218">
    <property type="entry name" value="Flavoproteins"/>
    <property type="match status" value="1"/>
</dbReference>
<dbReference type="PANTHER" id="PTHR30546:SF23">
    <property type="entry name" value="FLAVOPROTEIN-LIKE PROTEIN YCP4-RELATED"/>
    <property type="match status" value="1"/>
</dbReference>
<comment type="similarity">
    <text evidence="1">Belongs to the WrbA family.</text>
</comment>
<dbReference type="Proteomes" id="UP001501627">
    <property type="component" value="Unassembled WGS sequence"/>
</dbReference>
<evidence type="ECO:0000313" key="6">
    <source>
        <dbReference type="EMBL" id="GAA4004085.1"/>
    </source>
</evidence>
<accession>A0ABP7RYQ9</accession>
<keyword evidence="2" id="KW-0285">Flavoprotein</keyword>
<dbReference type="RefSeq" id="WP_344869907.1">
    <property type="nucleotide sequence ID" value="NZ_BAABBP010000037.1"/>
</dbReference>
<dbReference type="InterPro" id="IPR008254">
    <property type="entry name" value="Flavodoxin/NO_synth"/>
</dbReference>
<organism evidence="6 7">
    <name type="scientific">Comamonas faecalis</name>
    <dbReference type="NCBI Taxonomy" id="1387849"/>
    <lineage>
        <taxon>Bacteria</taxon>
        <taxon>Pseudomonadati</taxon>
        <taxon>Pseudomonadota</taxon>
        <taxon>Betaproteobacteria</taxon>
        <taxon>Burkholderiales</taxon>
        <taxon>Comamonadaceae</taxon>
        <taxon>Comamonas</taxon>
    </lineage>
</organism>
<proteinExistence type="inferred from homology"/>
<dbReference type="InterPro" id="IPR010089">
    <property type="entry name" value="Flavoprotein_WrbA-like"/>
</dbReference>
<dbReference type="PANTHER" id="PTHR30546">
    <property type="entry name" value="FLAVODOXIN-RELATED PROTEIN WRBA-RELATED"/>
    <property type="match status" value="1"/>
</dbReference>
<dbReference type="NCBIfam" id="TIGR01755">
    <property type="entry name" value="flav_wrbA"/>
    <property type="match status" value="1"/>
</dbReference>
<name>A0ABP7RYQ9_9BURK</name>
<feature type="domain" description="Flavodoxin-like" evidence="5">
    <location>
        <begin position="34"/>
        <end position="225"/>
    </location>
</feature>
<evidence type="ECO:0000256" key="3">
    <source>
        <dbReference type="ARBA" id="ARBA00022643"/>
    </source>
</evidence>
<gene>
    <name evidence="6" type="ORF">GCM10022279_30020</name>
</gene>
<sequence length="225" mass="24269">MTGLQPCTTGEPQQRRDGARLPAPLKEFSMSVRLAVVYYSTYGTNHQMAEIAAQAAQDAGAEVRLLKTRETAPAEVVAGQEHWKAHAEKTHHIPTATAQDMEWANAYLFSAPTRFGGMASQMRAFIDTLGGVWSQGKLANKAISAMSSAQNTHGGQESTILSFYYTAMHWGSIIVAPGFTDPAIFKTGGNPYGYSHTQGAPFDDAAHASIAHQARRLVAFAARLD</sequence>
<protein>
    <recommendedName>
        <fullName evidence="4">Flavoprotein WrbA</fullName>
    </recommendedName>
</protein>
<evidence type="ECO:0000313" key="7">
    <source>
        <dbReference type="Proteomes" id="UP001501627"/>
    </source>
</evidence>
<comment type="caution">
    <text evidence="6">The sequence shown here is derived from an EMBL/GenBank/DDBJ whole genome shotgun (WGS) entry which is preliminary data.</text>
</comment>
<dbReference type="InterPro" id="IPR005025">
    <property type="entry name" value="FMN_Rdtase-like_dom"/>
</dbReference>
<evidence type="ECO:0000259" key="5">
    <source>
        <dbReference type="PROSITE" id="PS50902"/>
    </source>
</evidence>